<dbReference type="Pfam" id="PF12890">
    <property type="entry name" value="DHOase"/>
    <property type="match status" value="1"/>
</dbReference>
<organism evidence="3 4">
    <name type="scientific">Olivibacter oleidegradans</name>
    <dbReference type="NCBI Taxonomy" id="760123"/>
    <lineage>
        <taxon>Bacteria</taxon>
        <taxon>Pseudomonadati</taxon>
        <taxon>Bacteroidota</taxon>
        <taxon>Sphingobacteriia</taxon>
        <taxon>Sphingobacteriales</taxon>
        <taxon>Sphingobacteriaceae</taxon>
        <taxon>Olivibacter</taxon>
    </lineage>
</organism>
<dbReference type="Gene3D" id="3.20.20.140">
    <property type="entry name" value="Metal-dependent hydrolases"/>
    <property type="match status" value="1"/>
</dbReference>
<comment type="caution">
    <text evidence="3">The sequence shown here is derived from an EMBL/GenBank/DDBJ whole genome shotgun (WGS) entry which is preliminary data.</text>
</comment>
<keyword evidence="4" id="KW-1185">Reference proteome</keyword>
<dbReference type="PANTHER" id="PTHR43668:SF2">
    <property type="entry name" value="ALLANTOINASE"/>
    <property type="match status" value="1"/>
</dbReference>
<evidence type="ECO:0000313" key="4">
    <source>
        <dbReference type="Proteomes" id="UP001589774"/>
    </source>
</evidence>
<evidence type="ECO:0000259" key="2">
    <source>
        <dbReference type="Pfam" id="PF12890"/>
    </source>
</evidence>
<dbReference type="InterPro" id="IPR032466">
    <property type="entry name" value="Metal_Hydrolase"/>
</dbReference>
<keyword evidence="1" id="KW-0665">Pyrimidine biosynthesis</keyword>
<dbReference type="InterPro" id="IPR004722">
    <property type="entry name" value="DHOase"/>
</dbReference>
<dbReference type="Gene3D" id="2.30.40.10">
    <property type="entry name" value="Urease, subunit C, domain 1"/>
    <property type="match status" value="1"/>
</dbReference>
<dbReference type="InterPro" id="IPR050138">
    <property type="entry name" value="DHOase/Allantoinase_Hydrolase"/>
</dbReference>
<evidence type="ECO:0000256" key="1">
    <source>
        <dbReference type="ARBA" id="ARBA00022975"/>
    </source>
</evidence>
<gene>
    <name evidence="3" type="ORF">ACFFI0_21555</name>
</gene>
<dbReference type="InterPro" id="IPR011059">
    <property type="entry name" value="Metal-dep_hydrolase_composite"/>
</dbReference>
<accession>A0ABV6HPU9</accession>
<evidence type="ECO:0000313" key="3">
    <source>
        <dbReference type="EMBL" id="MFC0320926.1"/>
    </source>
</evidence>
<reference evidence="3 4" key="1">
    <citation type="submission" date="2024-09" db="EMBL/GenBank/DDBJ databases">
        <authorList>
            <person name="Sun Q."/>
            <person name="Mori K."/>
        </authorList>
    </citation>
    <scope>NUCLEOTIDE SEQUENCE [LARGE SCALE GENOMIC DNA]</scope>
    <source>
        <strain evidence="3 4">CCM 7765</strain>
    </source>
</reference>
<dbReference type="NCBIfam" id="TIGR00857">
    <property type="entry name" value="pyrC_multi"/>
    <property type="match status" value="1"/>
</dbReference>
<name>A0ABV6HPU9_9SPHI</name>
<dbReference type="Proteomes" id="UP001589774">
    <property type="component" value="Unassembled WGS sequence"/>
</dbReference>
<dbReference type="CDD" id="cd01317">
    <property type="entry name" value="DHOase_IIa"/>
    <property type="match status" value="1"/>
</dbReference>
<protein>
    <submittedName>
        <fullName evidence="3">Dihydroorotase family protein</fullName>
    </submittedName>
</protein>
<proteinExistence type="predicted"/>
<dbReference type="SUPFAM" id="SSF51556">
    <property type="entry name" value="Metallo-dependent hydrolases"/>
    <property type="match status" value="1"/>
</dbReference>
<dbReference type="EMBL" id="JBHLWO010000002">
    <property type="protein sequence ID" value="MFC0320926.1"/>
    <property type="molecule type" value="Genomic_DNA"/>
</dbReference>
<dbReference type="InterPro" id="IPR024403">
    <property type="entry name" value="DHOase_cat"/>
</dbReference>
<dbReference type="PANTHER" id="PTHR43668">
    <property type="entry name" value="ALLANTOINASE"/>
    <property type="match status" value="1"/>
</dbReference>
<sequence length="423" mass="45619">MDKILIKSATLAFPGHEKNGQTLDVLINRGIVEAIENKNIINDEDATVIDANGQYLAPGFFDLNVNLGEPGLETKETIESGCAAAAAGGFTGLAMQPNTEPALHSKGEISMVVNLARNQLVSLYPIGAISKGRTGNDLAELYDMKLAGAVAFSNGNKSIQQAELMSRALLYCKGFGALIMSFAEDASIANHSKMNEGVMSTYLGMKGNPGLAEELMISRDLSLANYHNTVIHFSTISTKGSVSLIREAKQKGIQVTCDVAAHHLVLTDDRVAGFDSNYKVSPPLRTAEDIQALKEGLLDGTIDAIVSQHTPHEVEYKRVEFEIAKNGIIGLQTTLPLLLEAQLSIDLIIEKISIRPREILSLPTPSLTVGAAANLVLFNPKENWTFDINTNYSKSINSPFYGATLMGKVNLVVNNNKVYSTLN</sequence>
<feature type="domain" description="Dihydroorotase catalytic" evidence="2">
    <location>
        <begin position="53"/>
        <end position="240"/>
    </location>
</feature>
<dbReference type="SUPFAM" id="SSF51338">
    <property type="entry name" value="Composite domain of metallo-dependent hydrolases"/>
    <property type="match status" value="1"/>
</dbReference>
<dbReference type="RefSeq" id="WP_130856501.1">
    <property type="nucleotide sequence ID" value="NZ_JBHLWO010000002.1"/>
</dbReference>